<name>A0A9W4DTQ5_9ACTN</name>
<proteinExistence type="predicted"/>
<dbReference type="Proteomes" id="UP001152519">
    <property type="component" value="Unassembled WGS sequence"/>
</dbReference>
<gene>
    <name evidence="1" type="ORF">SCOCK_390018</name>
</gene>
<sequence>MLLGCGTGVRACAHQSKAHDHPEHLSFHGRDGAPYPVHMTSEHAALIEEATKKSGLVWVNGLAMWHAWIDGSMYVLCGGPTEQPAPAGLADGAVAAVTVRSKDKGGRLVGWQGRAQALAPRSELWSTAVAELRTKRLNSADADTVADRWAEECTLFRLTPEGDPAEHPGAMPAGSGAAVPLASPAITRQPIPAGLPKLLARRKARG</sequence>
<dbReference type="EMBL" id="CAJSLV010000069">
    <property type="protein sequence ID" value="CAG6396017.1"/>
    <property type="molecule type" value="Genomic_DNA"/>
</dbReference>
<evidence type="ECO:0000313" key="2">
    <source>
        <dbReference type="Proteomes" id="UP001152519"/>
    </source>
</evidence>
<evidence type="ECO:0000313" key="1">
    <source>
        <dbReference type="EMBL" id="CAG6396017.1"/>
    </source>
</evidence>
<dbReference type="AlphaFoldDB" id="A0A9W4DTQ5"/>
<organism evidence="1 2">
    <name type="scientific">Actinacidiphila cocklensis</name>
    <dbReference type="NCBI Taxonomy" id="887465"/>
    <lineage>
        <taxon>Bacteria</taxon>
        <taxon>Bacillati</taxon>
        <taxon>Actinomycetota</taxon>
        <taxon>Actinomycetes</taxon>
        <taxon>Kitasatosporales</taxon>
        <taxon>Streptomycetaceae</taxon>
        <taxon>Actinacidiphila</taxon>
    </lineage>
</organism>
<protein>
    <submittedName>
        <fullName evidence="1">Uncharacterized protein</fullName>
    </submittedName>
</protein>
<keyword evidence="2" id="KW-1185">Reference proteome</keyword>
<accession>A0A9W4DTQ5</accession>
<comment type="caution">
    <text evidence="1">The sequence shown here is derived from an EMBL/GenBank/DDBJ whole genome shotgun (WGS) entry which is preliminary data.</text>
</comment>
<reference evidence="1" key="1">
    <citation type="submission" date="2021-05" db="EMBL/GenBank/DDBJ databases">
        <authorList>
            <person name="Arsene-Ploetze F."/>
        </authorList>
    </citation>
    <scope>NUCLEOTIDE SEQUENCE</scope>
    <source>
        <strain evidence="1">DSM 42138</strain>
    </source>
</reference>